<dbReference type="InterPro" id="IPR027031">
    <property type="entry name" value="Gly-tRNA_synthase/POLG2"/>
</dbReference>
<dbReference type="AlphaFoldDB" id="A0A8S0TMJ0"/>
<gene>
    <name evidence="1" type="ORF">OLEA9_A024125</name>
</gene>
<sequence length="203" mass="22977">MKSSPIANAFSSKNPYDDVLLSSGGRGLGLVGTKLGVQDYTGIFFSSLSRSSSPILDISGLDERVSLYDHMLKNYCNDKLEKDLKPSVEKAVELRHVLAMSVDLSIEELGAKIKEYGFSAPDTKNLLSDPYPFNLMFRHQYIHLKIAEGIYLYYYNGKEASFATARIGQTYRNEFSNSFIKVALLHVCLRLNIHRYIIHLKLR</sequence>
<dbReference type="SUPFAM" id="SSF55681">
    <property type="entry name" value="Class II aaRS and biotin synthetases"/>
    <property type="match status" value="1"/>
</dbReference>
<dbReference type="EMBL" id="CACTIH010007261">
    <property type="protein sequence ID" value="CAA3006561.1"/>
    <property type="molecule type" value="Genomic_DNA"/>
</dbReference>
<reference evidence="1 2" key="1">
    <citation type="submission" date="2019-12" db="EMBL/GenBank/DDBJ databases">
        <authorList>
            <person name="Alioto T."/>
            <person name="Alioto T."/>
            <person name="Gomez Garrido J."/>
        </authorList>
    </citation>
    <scope>NUCLEOTIDE SEQUENCE [LARGE SCALE GENOMIC DNA]</scope>
</reference>
<keyword evidence="2" id="KW-1185">Reference proteome</keyword>
<organism evidence="1 2">
    <name type="scientific">Olea europaea subsp. europaea</name>
    <dbReference type="NCBI Taxonomy" id="158383"/>
    <lineage>
        <taxon>Eukaryota</taxon>
        <taxon>Viridiplantae</taxon>
        <taxon>Streptophyta</taxon>
        <taxon>Embryophyta</taxon>
        <taxon>Tracheophyta</taxon>
        <taxon>Spermatophyta</taxon>
        <taxon>Magnoliopsida</taxon>
        <taxon>eudicotyledons</taxon>
        <taxon>Gunneridae</taxon>
        <taxon>Pentapetalae</taxon>
        <taxon>asterids</taxon>
        <taxon>lamiids</taxon>
        <taxon>Lamiales</taxon>
        <taxon>Oleaceae</taxon>
        <taxon>Oleeae</taxon>
        <taxon>Olea</taxon>
    </lineage>
</organism>
<dbReference type="PANTHER" id="PTHR10745">
    <property type="entry name" value="GLYCYL-TRNA SYNTHETASE/DNA POLYMERASE SUBUNIT GAMMA-2"/>
    <property type="match status" value="1"/>
</dbReference>
<dbReference type="InterPro" id="IPR045864">
    <property type="entry name" value="aa-tRNA-synth_II/BPL/LPL"/>
</dbReference>
<comment type="caution">
    <text evidence="1">The sequence shown here is derived from an EMBL/GenBank/DDBJ whole genome shotgun (WGS) entry which is preliminary data.</text>
</comment>
<protein>
    <submittedName>
        <fullName evidence="1">Glycine--tRNA ligase, mitochondrial 1</fullName>
    </submittedName>
</protein>
<dbReference type="GO" id="GO:0005739">
    <property type="term" value="C:mitochondrion"/>
    <property type="evidence" value="ECO:0007669"/>
    <property type="project" value="TreeGrafter"/>
</dbReference>
<dbReference type="Proteomes" id="UP000594638">
    <property type="component" value="Unassembled WGS sequence"/>
</dbReference>
<dbReference type="OrthoDB" id="775582at2759"/>
<evidence type="ECO:0000313" key="2">
    <source>
        <dbReference type="Proteomes" id="UP000594638"/>
    </source>
</evidence>
<proteinExistence type="predicted"/>
<dbReference type="PANTHER" id="PTHR10745:SF0">
    <property type="entry name" value="GLYCINE--TRNA LIGASE"/>
    <property type="match status" value="1"/>
</dbReference>
<evidence type="ECO:0000313" key="1">
    <source>
        <dbReference type="EMBL" id="CAA3006561.1"/>
    </source>
</evidence>
<dbReference type="Gramene" id="OE9A024125T1">
    <property type="protein sequence ID" value="OE9A024125C1"/>
    <property type="gene ID" value="OE9A024125"/>
</dbReference>
<dbReference type="Gene3D" id="3.30.40.230">
    <property type="match status" value="1"/>
</dbReference>
<accession>A0A8S0TMJ0</accession>
<dbReference type="GO" id="GO:0004820">
    <property type="term" value="F:glycine-tRNA ligase activity"/>
    <property type="evidence" value="ECO:0007669"/>
    <property type="project" value="TreeGrafter"/>
</dbReference>
<name>A0A8S0TMJ0_OLEEU</name>
<keyword evidence="1" id="KW-0436">Ligase</keyword>
<dbReference type="GO" id="GO:0070150">
    <property type="term" value="P:mitochondrial glycyl-tRNA aminoacylation"/>
    <property type="evidence" value="ECO:0007669"/>
    <property type="project" value="TreeGrafter"/>
</dbReference>